<evidence type="ECO:0000256" key="1">
    <source>
        <dbReference type="ARBA" id="ARBA00004326"/>
    </source>
</evidence>
<evidence type="ECO:0000256" key="15">
    <source>
        <dbReference type="SAM" id="Phobius"/>
    </source>
</evidence>
<dbReference type="FunFam" id="1.10.238.10:FF:000132">
    <property type="entry name" value="Ryanodine receptor 44F"/>
    <property type="match status" value="1"/>
</dbReference>
<gene>
    <name evidence="19" type="primary">LOC118276673</name>
</gene>
<dbReference type="GO" id="GO:0005790">
    <property type="term" value="C:smooth endoplasmic reticulum"/>
    <property type="evidence" value="ECO:0007669"/>
    <property type="project" value="TreeGrafter"/>
</dbReference>
<dbReference type="GO" id="GO:0030018">
    <property type="term" value="C:Z disc"/>
    <property type="evidence" value="ECO:0007669"/>
    <property type="project" value="TreeGrafter"/>
</dbReference>
<feature type="domain" description="B30.2/SPRY" evidence="16">
    <location>
        <begin position="1484"/>
        <end position="1694"/>
    </location>
</feature>
<evidence type="ECO:0000256" key="4">
    <source>
        <dbReference type="ARBA" id="ARBA00022673"/>
    </source>
</evidence>
<dbReference type="RefSeq" id="XP_050555803.1">
    <property type="nucleotide sequence ID" value="XM_050699846.1"/>
</dbReference>
<evidence type="ECO:0000313" key="18">
    <source>
        <dbReference type="Proteomes" id="UP000829999"/>
    </source>
</evidence>
<keyword evidence="5 15" id="KW-0812">Transmembrane</keyword>
<dbReference type="InterPro" id="IPR035762">
    <property type="entry name" value="SPRY3_RyR"/>
</dbReference>
<sequence>MAEAEGGASEQDDVSFLRTEDMVCLSCTATGERVCLAAEGFGNRHCFLENIADKNIPPDLSQCVFVIEQALSVRALQELVTAAGSETGKGTGSGHRTLLYGNAILLRHLNSDMYLACLSTSSSQDKLAFDVGLQEHSQGEACWWTLHPASKQRSEGEKVRVGDDLILVSVATERYLHTTKENEVSIVNASFHVTHWSVQPYGTGISRMKYVGYVFGGDVLRFFHGGDECLTIPSTWTKDGGQNIVVYEGGSVMSQARSLWRLELARTKWAGGFINWYHPMRIRHITTGRYLGVNDQNELYLVSREEATTASCAFCLRQEKDDQKQVLEDKDLEVIGAPIIKYGDSTVIVQHSETGLWLSYKSYETKKKGVGKVEEKQAILHEEGKMDDGLDFSRSQEEESRTARVIRKCSSLFTKFINGLETLQENRRHSMFFASVNLGEMVMCLEDLINYFAQPDEDMEHEEKQNKFRALRNRQDLFQEEGILNLILEAIDKINVITSQGFLAGFLAGDESGQSWEMISGYLYQLLAAIIKGNHTNCAQFANSNRLNWLFSRLGSQASGEGTGMLDVLHCVLIDSPEALNMMRDEHIKVIISLLEKHGRDPKVLDVLCSLCVGNGVAVRSSQNNICDYLLPGKNLLLQTALVDHVSSVRPNIFVGRVEGSAVYRKWYFEVTMDHIEKTTHMMPHLRIGWANTTGYVPYPGGGEKWGGNGVGDDLYSYGFDGAYLWSGGRKTQVNRTHAEEPYIRKGDVIGCALDLTVPIINFMFNGVRVTGSFTNFNLEGMFFPVISCSSKLSCRFLLGGEHGRLRYAAPEGYSPLVESLLPQQILSLEPCFYFGNLAKRALAGPPLVQDDTAFVPTPVDTLQIPLPSYVEQIRDKLAENIHEMWAMNKIEAGWMYGDQRDDLHKIHPCLVPFERLPPAEKRYDIQLAVQTLKTILALGYYISLDKPPARIRNVRLPNEPFMQSNGYKPAPLDLSAVTLTPKMDELVDQLAENTHNLWARERIQQGWTYGLNEDPDMHRSPHLVPYPKVDDAIKKANRDTASETVRTLLVYGYNLDPPTGEQHEALLLEASKQKQAEFRTYRAEKNYAVGSGKWYFEFEILTAGPMRVGWAHADMAPGMMLGQDENSWAFDGYNSLKVHGGASDTFGLQLKVGDIVGCFLDVTDQTISFSLNGELLMDALGGETTFADVQGDNFVPACTLGVGQKARLTYGQDVNTLKYFTTCGLQEGYEPFCVNMKRDVTHWYTKDQPIFENTDEMIDTRIDVTRIPAGSDTPPCLKISHNTFETMEKANWEFLRLSLPVICHNEFIDEAEKARRWVEIKERQQILMKEAVEAQMPAHIDQIMRSGFTMNDIKGLHYEDNQEEVPSSKVKRQPSRPPRKGSMTRGVSVQNYNNLQPGQVNGMHRSTSEAEMAKYELGAQNLSPDDKKDKRGRSPFKFFRSKRGESSDRAKSRKSKTPDPFSDTEVSPERGPRRPNPQIKVSQANQRYNGMNARPSRTNLYGSQVGLNSNAQMATPTQDRKQMTTSTLAQSTTETVGNEIFDAECLKLINEYFYGVRIFPGQDPTHVYIGWVTTQYHLHSKDFNQSKVTKSSVIITDDYDRVVENVNRQSCYMVRADELYNEVMAEATAKGASQGMFIGCSVDTSTGTVSFTCEGKDTSFKFKMEPETKLFPAIFVEATSKEILQIELGRSTTSLPLSAAVLPTSDKHVIPQFPPRLKVQCLKPHQWARVPNQSLQVHALKLSDIRGWSMLCEDAVSMLALHIPEEDRCIDILELIEMDKLLSFHSHTLTLYAALCYQSNYRAAHALCTHVDQKQLLYAIQSQYMSGPLRQGFYDLLIALHLESHATTMEACKNEFVIPLGPELKALYEDPDMGHSLRSLQTESVRPQMKMTDIAESITDISNLYSPYFPLEVVREFVMQALAEAVETNQVHNRDPVGGSNENLFLPLIKLVDRLLLVGMMRDEDVEKLLIMTNPETWDPSFDKEGKDEHRKGLLHMKMAEGAKLQMCYLLQHLNDIQLRHRVEAIIAFAHDFVGDLQTDQLRRYTEIKQSDLPSAVAAKKTREFRCPPREQMNAILSFKHLEEEDKENCPCGEELIARMNEFHESLMAHVSLNALQEPDGTENQEPEAKPGAFGKLYNIINTVKELEEEPKAIDEPPKKTPEEKFRKVLIQTIVNWAEESQIETPKLVREMFSLLVRQYDAVGELIRALEKTYVINAKTKLDVAEMWVGLSQIRALLPVQMSQEEEELMRKRLWKLVNNHTFFQHPDLIRVLRVHENVMAVMMNTLGRRAQAQSDAQPASPPVAEDSKEKDTSHEMVVACCRFLCYFCRTGRQNQKAMFDHFDFLLENSNILLSRPSLRGSTPLDVAYSSLMENTELALALREHYLEKIAVYLSRCGLQSNSELVEKGYPDLGWDPVEGERYLDFLRFCVWVNGESVEENANLVIRLLIRRPECLGPALRGEGEGLLKAIVDANKMSERIADRRKLREMEQEGDVNFSHPLPESDEDEDYIDTGAAILNFYCTLVDLLGRCAPDAGVIALGKNESLRARAILRSLVPLEDLQGVLSLRFTLNNPAAGEERPKSDMPSGLIPGHKQSVGLFLERVYGIETQELFYKLLEEAFLPDLRAATMLDRNDGCESDMALSMNRYIGNSILPLLIKHAYFYNEAENYASLLDATLHTVYRLSKNRMLTKGQREAVSDFLVALTSAMQPSMLLKLLRKLTVDVSKLSEYTTVALRLLTLHYERCAKYYGSTGAGQGVYGASSDEEKRLTMMLFSNIFDSLSKMDYEPELFGKALPCLIAIGCALPPDYSLSKNYDDEFYGKEQVAGDLDNPQYDPQPINTSSVALNNDLNTIVQKFSEHYHDAWASRKIENGWVYGEGWSDSQKTHPRLKPYNMLNDYEKERYKEPVRESLKALLAIGWSVEHSEVDIPSTNRSSMRRQSKSGGRPPDIVTDSATPFNYNPHPVDMTNLTLSREMQNMAERLADNAHDIWAKKKKEELVTNGGGIHPQLVPYDLLTDKEKKKDRERSQEFLKYLQYQGYKLHRPSKAPQSDTEQTTTGVAIELRFAYSLLEKLIQYIDRATINMKLLKPSTTFSRRTSFKTSTRDIKFFSKVVLPLMEKYFSTHRNYFIAVATATNNVGAASLKEKEMVAALFCKLASLLRSRLAAFGPDVRITVRCLQVLVKGIDAKSLVKNCPEFIRTSMLTFFNNVADDVGHTIMNLQDGKYAHLRGTHLKTSTSLGYINGVLLPILTAKFDHLANCEYGADLLLDEIQVASYKMLGSLYALGTDASLTHDRKYLKTEIERHKPALGSCLGAFSSTFPVAFLEPHLNKHNQFSLLNRIADHSLEAQDIMQKMEQCMPTLETILGEVDQFVESDKTYNEAPHIIDVVLPLLCSYLPFWWAQGPDNVTPTGGNHVTMVTAEHMNQLLKNVLKLIKKNIGNENAPWMTRIATYTQQIIINSSEELLRDSFLPLAERVRKRTDNMFHKEESLRGFIKSSTDDTSQVESQIQEDWQLLVRDIYSFYPLLIKYVDLQRNHWLRNNVPEAEELYNHVAEIFNIWSKSQYFLKEEQNFISANEIDNMVLIMPTATRRVTAVVDGTPQAGGKKKKKHRDKKRDKDKEVQASLMVACLKRLLPVGLNLFAGREQELVQHCKDRFLKVGTLKKMSEQDVAEFAKTQLTLPDKIDPADEMSWQHYLYSKLGSKSKTNITVETAENKAKIIDDTVERIVAMSKVLFGLHMIDHPQQMSKNVYRSVVSIQRKRAVIACFRQTSLHSLPRHRACNIFARTYYELWLEEENVGQEVMIEDLTQSFEDAELKKSDGEEEGEKPDPLTQLVTTFCRGAMTERSGALQEDPLYMSYAHIIAKSCGEEEEEGGGEEEEGGGEAEAEDEGRASIHEQEMEKQKLLFHQARLANRGVAEMVLLHISASKGLPSEMVMKTLQLGISILRGGNIDIQMGMLNHLKDKKDVGFFTSIAGLMNSCSVLDLDAFERNTKAEGLGVGLEGAAGEKNMHDAEFTCALFRFIQLTCEGHNLDWQNYLRTQAGNTTTVNVVICTVDYLLRLQESIMDFYWHYSSKELIDPAGKANFFKAIGVASQVFNTLTEVIQGPCTQNQQALAHSRLWDAVGGFLFLFSHMQDKLSKHSSQVDLLKELLNLQKDMITMMLSMLEGNVVNGTIGKQMVDTLVESASNVELILKYFDMFLKLKDLTSSASFQEIDANNDGWVLPKDFKEKMEQQKSYTPEEIEFLLACCETNHDGKLDYIGFCDRFHEPAKEIGFNLAVLLTNLSEHMPNEPRLARFLETAGSVLNYFEPFLGRIEIMGGSKRIERVYFEIKESNIEQWEKPQIKESKRAFFYSIVTEGGDKEKLEAFVNFCEDAIFEMTHASGLMAASEESVGGTKNREASYMYMGDDDDERAGKDPFRRGLQSVKDGIYTAFSSLSPSNIKAKIADLQQMPPAELAVGFFKMFFLLFYYLGYGMLVVIRYIFGVLLGLMRGPQTDEPPPEPTEEEKIGQLRHRLLATQSSRHLPALPPADDTGQMQVSAFGLDITKEDNGQIQVKPHESPSTSTPSSGEEAEVSPDESADHPEEQRPPSLIDLLGGEQAKKQAQERMEAQAAQQAAMSAIEAESKKAVQGPAPSALSQVDLSQYTRRAVSFLARNFYNLKYVALVLAFCINFVLLFYKVSTLDAEGGEGSGIGDIIAGSGSGSGSGSGDGGSGESGEDDDALEVVHIDEDFFYMEHVIKVAAVLHSIVSLAILIGYYHLKVPLAIFKREKEIARKLEFDGLYIAEQPEDDDLKSHWDKLVISAKSFPVNYWDKFVKKKVRAKYSETYDFDSISNMLGMEKTSFSAQEEEGSKGLIHYIINIDWRYQVWKAGVTITDNSFLYSLWYFSFSVMGNFNNFFFAAHLLDVAVGFKTLRTILQSVTHNGKQLVLTVMLLTIIVYIYTVIAFNFFRKFYVQEEDDEVNRNCHDMLTCFVFNLYKGVRAGGGIGDELEPPDGDDSEVYRIIFDITFFFFIIVILLAILQGLIIDAFGELRDQLESVKEDMESNCFICGINKDYFDKVPHGFDTHVQREHNLANYMFFLMHLINKPDTEYTGQETYVWNMYTQRCWDFFPVGDCFRKQYEDLMGE</sequence>
<evidence type="ECO:0000256" key="3">
    <source>
        <dbReference type="ARBA" id="ARBA00022568"/>
    </source>
</evidence>
<feature type="region of interest" description="Disordered" evidence="14">
    <location>
        <begin position="1359"/>
        <end position="1501"/>
    </location>
</feature>
<dbReference type="InterPro" id="IPR016093">
    <property type="entry name" value="MIR_motif"/>
</dbReference>
<dbReference type="CDD" id="cd12879">
    <property type="entry name" value="SPRY3_RyR"/>
    <property type="match status" value="1"/>
</dbReference>
<dbReference type="Gene3D" id="1.10.287.70">
    <property type="match status" value="1"/>
</dbReference>
<dbReference type="InterPro" id="IPR000699">
    <property type="entry name" value="RIH_dom"/>
</dbReference>
<dbReference type="InterPro" id="IPR003877">
    <property type="entry name" value="SPRY_dom"/>
</dbReference>
<keyword evidence="19" id="KW-0675">Receptor</keyword>
<dbReference type="InterPro" id="IPR001870">
    <property type="entry name" value="B30.2/SPRY"/>
</dbReference>
<dbReference type="GeneID" id="118276673"/>
<dbReference type="GO" id="GO:0006941">
    <property type="term" value="P:striated muscle contraction"/>
    <property type="evidence" value="ECO:0007669"/>
    <property type="project" value="TreeGrafter"/>
</dbReference>
<dbReference type="FunFam" id="2.80.10.50:FF:000021">
    <property type="entry name" value="Ryanodine receptor, isoform F"/>
    <property type="match status" value="1"/>
</dbReference>
<feature type="compositionally biased region" description="Basic residues" evidence="14">
    <location>
        <begin position="1370"/>
        <end position="1380"/>
    </location>
</feature>
<dbReference type="SUPFAM" id="SSF82109">
    <property type="entry name" value="MIR domain"/>
    <property type="match status" value="2"/>
</dbReference>
<dbReference type="InterPro" id="IPR015925">
    <property type="entry name" value="Ryanodine_IP3_receptor"/>
</dbReference>
<evidence type="ECO:0000259" key="16">
    <source>
        <dbReference type="PROSITE" id="PS50188"/>
    </source>
</evidence>
<feature type="region of interest" description="Disordered" evidence="14">
    <location>
        <begin position="2934"/>
        <end position="2965"/>
    </location>
</feature>
<feature type="compositionally biased region" description="Basic residues" evidence="14">
    <location>
        <begin position="3609"/>
        <end position="3619"/>
    </location>
</feature>
<dbReference type="FunFam" id="2.60.120.920:FF:000069">
    <property type="entry name" value="Ryanodine receptor 44F"/>
    <property type="match status" value="1"/>
</dbReference>
<dbReference type="CDD" id="cd12877">
    <property type="entry name" value="SPRY1_RyR"/>
    <property type="match status" value="1"/>
</dbReference>
<protein>
    <submittedName>
        <fullName evidence="19">Ryanodine receptor isoform X16</fullName>
    </submittedName>
</protein>
<keyword evidence="18" id="KW-1185">Reference proteome</keyword>
<name>A0A9R0DZ40_SPOFR</name>
<feature type="transmembrane region" description="Helical" evidence="15">
    <location>
        <begin position="4936"/>
        <end position="4958"/>
    </location>
</feature>
<evidence type="ECO:0000256" key="13">
    <source>
        <dbReference type="ARBA" id="ARBA00023303"/>
    </source>
</evidence>
<dbReference type="GO" id="GO:0042383">
    <property type="term" value="C:sarcolemma"/>
    <property type="evidence" value="ECO:0007669"/>
    <property type="project" value="TreeGrafter"/>
</dbReference>
<dbReference type="InterPro" id="IPR043136">
    <property type="entry name" value="B30.2/SPRY_sf"/>
</dbReference>
<evidence type="ECO:0000256" key="6">
    <source>
        <dbReference type="ARBA" id="ARBA00022737"/>
    </source>
</evidence>
<dbReference type="FunFam" id="2.60.120.920:FF:000002">
    <property type="entry name" value="ryanodine receptor isoform X2"/>
    <property type="match status" value="1"/>
</dbReference>
<dbReference type="InterPro" id="IPR048581">
    <property type="entry name" value="RYDR_Jsol"/>
</dbReference>
<evidence type="ECO:0000256" key="9">
    <source>
        <dbReference type="ARBA" id="ARBA00022989"/>
    </source>
</evidence>
<dbReference type="Gene3D" id="1.10.490.160">
    <property type="match status" value="2"/>
</dbReference>
<dbReference type="InterPro" id="IPR036300">
    <property type="entry name" value="MIR_dom_sf"/>
</dbReference>
<evidence type="ECO:0000256" key="14">
    <source>
        <dbReference type="SAM" id="MobiDB-lite"/>
    </source>
</evidence>
<dbReference type="Gene3D" id="1.25.10.30">
    <property type="entry name" value="IP3 receptor type 1 binding core, RIH domain"/>
    <property type="match status" value="1"/>
</dbReference>
<dbReference type="GO" id="GO:0006874">
    <property type="term" value="P:intracellular calcium ion homeostasis"/>
    <property type="evidence" value="ECO:0007669"/>
    <property type="project" value="InterPro"/>
</dbReference>
<evidence type="ECO:0000256" key="12">
    <source>
        <dbReference type="ARBA" id="ARBA00023286"/>
    </source>
</evidence>
<dbReference type="PROSITE" id="PS50919">
    <property type="entry name" value="MIR"/>
    <property type="match status" value="1"/>
</dbReference>
<evidence type="ECO:0000256" key="8">
    <source>
        <dbReference type="ARBA" id="ARBA00022951"/>
    </source>
</evidence>
<dbReference type="Pfam" id="PF00520">
    <property type="entry name" value="Ion_trans"/>
    <property type="match status" value="1"/>
</dbReference>
<dbReference type="GO" id="GO:0014808">
    <property type="term" value="P:release of sequestered calcium ion into cytosol by sarcoplasmic reticulum"/>
    <property type="evidence" value="ECO:0007669"/>
    <property type="project" value="TreeGrafter"/>
</dbReference>
<dbReference type="SUPFAM" id="SSF49899">
    <property type="entry name" value="Concanavalin A-like lectins/glucanases"/>
    <property type="match status" value="2"/>
</dbReference>
<dbReference type="SMART" id="SM00449">
    <property type="entry name" value="SPRY"/>
    <property type="match status" value="3"/>
</dbReference>
<dbReference type="CDD" id="cd23278">
    <property type="entry name" value="beta-trefoil_MIR_RyR"/>
    <property type="match status" value="1"/>
</dbReference>
<dbReference type="GO" id="GO:0033017">
    <property type="term" value="C:sarcoplasmic reticulum membrane"/>
    <property type="evidence" value="ECO:0007669"/>
    <property type="project" value="UniProtKB-SubCell"/>
</dbReference>
<dbReference type="SMART" id="SM00472">
    <property type="entry name" value="MIR"/>
    <property type="match status" value="4"/>
</dbReference>
<evidence type="ECO:0000256" key="11">
    <source>
        <dbReference type="ARBA" id="ARBA00023136"/>
    </source>
</evidence>
<keyword evidence="13" id="KW-0407">Ion channel</keyword>
<dbReference type="Gene3D" id="2.60.120.920">
    <property type="match status" value="3"/>
</dbReference>
<reference evidence="19" key="1">
    <citation type="submission" date="2025-08" db="UniProtKB">
        <authorList>
            <consortium name="RefSeq"/>
        </authorList>
    </citation>
    <scope>IDENTIFICATION</scope>
    <source>
        <tissue evidence="19">Whole larval tissue</tissue>
    </source>
</reference>
<dbReference type="Gene3D" id="6.20.350.10">
    <property type="match status" value="1"/>
</dbReference>
<feature type="transmembrane region" description="Helical" evidence="15">
    <location>
        <begin position="4468"/>
        <end position="4491"/>
    </location>
</feature>
<dbReference type="FunFam" id="1.10.287.70:FF:000017">
    <property type="entry name" value="ryanodine receptor isoform X2"/>
    <property type="match status" value="1"/>
</dbReference>
<dbReference type="InterPro" id="IPR013333">
    <property type="entry name" value="Ryan_recept"/>
</dbReference>
<proteinExistence type="predicted"/>
<evidence type="ECO:0000256" key="5">
    <source>
        <dbReference type="ARBA" id="ARBA00022692"/>
    </source>
</evidence>
<dbReference type="Pfam" id="PF01365">
    <property type="entry name" value="RYDR_ITPR"/>
    <property type="match status" value="2"/>
</dbReference>
<feature type="region of interest" description="Disordered" evidence="14">
    <location>
        <begin position="4559"/>
        <end position="4599"/>
    </location>
</feature>
<feature type="compositionally biased region" description="Low complexity" evidence="14">
    <location>
        <begin position="2292"/>
        <end position="2306"/>
    </location>
</feature>
<dbReference type="InterPro" id="IPR003032">
    <property type="entry name" value="Ryanodine_rcpt"/>
</dbReference>
<dbReference type="CTD" id="49090"/>
<dbReference type="FunFam" id="1.10.490.160:FF:000003">
    <property type="entry name" value="Ryanodine receptor, isoform E"/>
    <property type="match status" value="1"/>
</dbReference>
<dbReference type="InterPro" id="IPR013662">
    <property type="entry name" value="RIH_assoc-dom"/>
</dbReference>
<keyword evidence="2" id="KW-0813">Transport</keyword>
<keyword evidence="10" id="KW-0406">Ion transport</keyword>
<dbReference type="Pfam" id="PF00622">
    <property type="entry name" value="SPRY"/>
    <property type="match status" value="3"/>
</dbReference>
<keyword evidence="4" id="KW-0107">Calcium channel</keyword>
<keyword evidence="8" id="KW-0703">Sarcoplasmic reticulum</keyword>
<keyword evidence="3" id="KW-0109">Calcium transport</keyword>
<dbReference type="FunFam" id="2.80.10.50:FF:000022">
    <property type="entry name" value="Ryanodine receptor, isoform E"/>
    <property type="match status" value="1"/>
</dbReference>
<feature type="compositionally biased region" description="Polar residues" evidence="14">
    <location>
        <begin position="1386"/>
        <end position="1400"/>
    </location>
</feature>
<dbReference type="Pfam" id="PF02026">
    <property type="entry name" value="RyR"/>
    <property type="match status" value="4"/>
</dbReference>
<dbReference type="Pfam" id="PF21119">
    <property type="entry name" value="RYDR_Jsol"/>
    <property type="match status" value="1"/>
</dbReference>
<feature type="domain" description="B30.2/SPRY" evidence="16">
    <location>
        <begin position="1033"/>
        <end position="1216"/>
    </location>
</feature>
<dbReference type="SUPFAM" id="SSF100909">
    <property type="entry name" value="IP3 receptor type 1 binding core, domain 2"/>
    <property type="match status" value="1"/>
</dbReference>
<dbReference type="InterPro" id="IPR014821">
    <property type="entry name" value="Ins145_P3_rcpt"/>
</dbReference>
<keyword evidence="9 15" id="KW-1133">Transmembrane helix</keyword>
<evidence type="ECO:0000259" key="17">
    <source>
        <dbReference type="PROSITE" id="PS50919"/>
    </source>
</evidence>
<dbReference type="GO" id="GO:0005219">
    <property type="term" value="F:ryanodine-sensitive calcium-release channel activity"/>
    <property type="evidence" value="ECO:0007669"/>
    <property type="project" value="InterPro"/>
</dbReference>
<dbReference type="SUPFAM" id="SSF47473">
    <property type="entry name" value="EF-hand"/>
    <property type="match status" value="1"/>
</dbReference>
<feature type="domain" description="MIR" evidence="17">
    <location>
        <begin position="95"/>
        <end position="149"/>
    </location>
</feature>
<dbReference type="InterPro" id="IPR013320">
    <property type="entry name" value="ConA-like_dom_sf"/>
</dbReference>
<dbReference type="InterPro" id="IPR011992">
    <property type="entry name" value="EF-hand-dom_pair"/>
</dbReference>
<dbReference type="FunFam" id="1.25.10.30:FF:000002">
    <property type="entry name" value="ryanodine receptor isoform X2"/>
    <property type="match status" value="1"/>
</dbReference>
<dbReference type="FunFam" id="2.60.120.920:FF:000003">
    <property type="entry name" value="ryanodine receptor isoform X2"/>
    <property type="match status" value="1"/>
</dbReference>
<evidence type="ECO:0000313" key="19">
    <source>
        <dbReference type="RefSeq" id="XP_050555803.1"/>
    </source>
</evidence>
<dbReference type="Pfam" id="PF02815">
    <property type="entry name" value="MIR"/>
    <property type="match status" value="1"/>
</dbReference>
<dbReference type="Pfam" id="PF08709">
    <property type="entry name" value="Ins145_P3_rec"/>
    <property type="match status" value="1"/>
</dbReference>
<dbReference type="PROSITE" id="PS50188">
    <property type="entry name" value="B302_SPRY"/>
    <property type="match status" value="3"/>
</dbReference>
<feature type="transmembrane region" description="Helical" evidence="15">
    <location>
        <begin position="4746"/>
        <end position="4768"/>
    </location>
</feature>
<feature type="region of interest" description="Disordered" evidence="14">
    <location>
        <begin position="3600"/>
        <end position="3624"/>
    </location>
</feature>
<dbReference type="Proteomes" id="UP000829999">
    <property type="component" value="Chromosome 17"/>
</dbReference>
<dbReference type="InterPro" id="IPR005821">
    <property type="entry name" value="Ion_trans_dom"/>
</dbReference>
<feature type="domain" description="B30.2/SPRY" evidence="16">
    <location>
        <begin position="578"/>
        <end position="804"/>
    </location>
</feature>
<dbReference type="Pfam" id="PF08454">
    <property type="entry name" value="RIH_assoc"/>
    <property type="match status" value="1"/>
</dbReference>
<feature type="region of interest" description="Disordered" evidence="14">
    <location>
        <begin position="2292"/>
        <end position="2312"/>
    </location>
</feature>
<evidence type="ECO:0000256" key="2">
    <source>
        <dbReference type="ARBA" id="ARBA00022448"/>
    </source>
</evidence>
<keyword evidence="12" id="KW-1071">Ligand-gated ion channel</keyword>
<comment type="subcellular location">
    <subcellularLocation>
        <location evidence="1">Sarcoplasmic reticulum membrane</location>
        <topology evidence="1">Multi-pass membrane protein</topology>
    </subcellularLocation>
</comment>
<accession>A0A9R0DZ40</accession>
<dbReference type="Gene3D" id="2.80.10.50">
    <property type="match status" value="2"/>
</dbReference>
<organism evidence="18 19">
    <name type="scientific">Spodoptera frugiperda</name>
    <name type="common">Fall armyworm</name>
    <dbReference type="NCBI Taxonomy" id="7108"/>
    <lineage>
        <taxon>Eukaryota</taxon>
        <taxon>Metazoa</taxon>
        <taxon>Ecdysozoa</taxon>
        <taxon>Arthropoda</taxon>
        <taxon>Hexapoda</taxon>
        <taxon>Insecta</taxon>
        <taxon>Pterygota</taxon>
        <taxon>Neoptera</taxon>
        <taxon>Endopterygota</taxon>
        <taxon>Lepidoptera</taxon>
        <taxon>Glossata</taxon>
        <taxon>Ditrysia</taxon>
        <taxon>Noctuoidea</taxon>
        <taxon>Noctuidae</taxon>
        <taxon>Amphipyrinae</taxon>
        <taxon>Spodoptera</taxon>
    </lineage>
</organism>
<dbReference type="InterPro" id="IPR035761">
    <property type="entry name" value="SPRY1_RyR"/>
</dbReference>
<dbReference type="InterPro" id="IPR035910">
    <property type="entry name" value="RyR/IP3R_RIH_dom_sf"/>
</dbReference>
<dbReference type="Pfam" id="PF06459">
    <property type="entry name" value="RR_TM4-6"/>
    <property type="match status" value="1"/>
</dbReference>
<evidence type="ECO:0000256" key="10">
    <source>
        <dbReference type="ARBA" id="ARBA00023065"/>
    </source>
</evidence>
<feature type="region of interest" description="Disordered" evidence="14">
    <location>
        <begin position="3872"/>
        <end position="3897"/>
    </location>
</feature>
<dbReference type="PANTHER" id="PTHR46399">
    <property type="entry name" value="B30.2/SPRY DOMAIN-CONTAINING PROTEIN"/>
    <property type="match status" value="1"/>
</dbReference>
<feature type="transmembrane region" description="Helical" evidence="15">
    <location>
        <begin position="5012"/>
        <end position="5035"/>
    </location>
</feature>
<keyword evidence="7" id="KW-0106">Calcium</keyword>
<feature type="transmembrane region" description="Helical" evidence="15">
    <location>
        <begin position="4665"/>
        <end position="4686"/>
    </location>
</feature>
<dbReference type="PRINTS" id="PR00795">
    <property type="entry name" value="RYANODINER"/>
</dbReference>
<keyword evidence="6" id="KW-0677">Repeat</keyword>
<dbReference type="GO" id="GO:0034704">
    <property type="term" value="C:calcium channel complex"/>
    <property type="evidence" value="ECO:0007669"/>
    <property type="project" value="TreeGrafter"/>
</dbReference>
<feature type="compositionally biased region" description="Polar residues" evidence="14">
    <location>
        <begin position="1480"/>
        <end position="1501"/>
    </location>
</feature>
<dbReference type="Gene3D" id="1.10.238.10">
    <property type="entry name" value="EF-hand"/>
    <property type="match status" value="1"/>
</dbReference>
<dbReference type="PANTHER" id="PTHR46399:SF8">
    <property type="entry name" value="B30.2_SPRY DOMAIN-CONTAINING PROTEIN"/>
    <property type="match status" value="1"/>
</dbReference>
<feature type="compositionally biased region" description="Acidic residues" evidence="14">
    <location>
        <begin position="3874"/>
        <end position="3894"/>
    </location>
</feature>
<keyword evidence="11 15" id="KW-0472">Membrane</keyword>
<evidence type="ECO:0000256" key="7">
    <source>
        <dbReference type="ARBA" id="ARBA00022837"/>
    </source>
</evidence>
<dbReference type="InterPro" id="IPR009460">
    <property type="entry name" value="Ryanrecept_TM4-6"/>
</dbReference>